<evidence type="ECO:0000313" key="2">
    <source>
        <dbReference type="EMBL" id="MBD2863378.1"/>
    </source>
</evidence>
<proteinExistence type="predicted"/>
<reference evidence="2" key="1">
    <citation type="submission" date="2020-09" db="EMBL/GenBank/DDBJ databases">
        <title>A novel bacterium of genus Paenibacillus, isolated from South China Sea.</title>
        <authorList>
            <person name="Huang H."/>
            <person name="Mo K."/>
            <person name="Hu Y."/>
        </authorList>
    </citation>
    <scope>NUCLEOTIDE SEQUENCE</scope>
    <source>
        <strain evidence="2">IB182363</strain>
    </source>
</reference>
<accession>A0A927CB17</accession>
<evidence type="ECO:0000313" key="3">
    <source>
        <dbReference type="Proteomes" id="UP000639396"/>
    </source>
</evidence>
<keyword evidence="3" id="KW-1185">Reference proteome</keyword>
<sequence>MKQSTKREAAAGRGAADIARSGQTGTAAMNPFHRSGTAELHNAHRTVGNRAVQRMVAKTMSPDTDTEARSGTGRAVVQRMPDVSSFKKSTAVTFMRRSKIKQVDQALAAYNALGEREFANRSAGLGAIIQECDTYLAHPKAHPGRVSGVTDLKEHACKELVIMDILTEADTLEGADKFLKLYEAHDAWLLVKDAVPRLDKYDINQILFSSLQELRSAPGETEKVLEHELAQLQEIMNDGDTPEITRKALQEILDNVNKIHMNAMLPGARFTNEKEKQSGIAEKYVVNHNLNAPGGSAERLGSLAHELTHVSISEQFGNTALFFAFDPGTSDDDVMALVEKRHRALDALIAAMDVGGFSKEQADLLRMKLEYPRKGGSGGVLKYVSSFFQSNKITREEKEKAEALVAKGMDNTVIEFDTVINQMLIYMHQWKIPQDNPFYVLLQTVAQDAYDHRMG</sequence>
<dbReference type="RefSeq" id="WP_190929009.1">
    <property type="nucleotide sequence ID" value="NZ_JACXJA010000019.1"/>
</dbReference>
<name>A0A927CB17_9BACL</name>
<feature type="compositionally biased region" description="Basic and acidic residues" evidence="1">
    <location>
        <begin position="1"/>
        <end position="10"/>
    </location>
</feature>
<feature type="region of interest" description="Disordered" evidence="1">
    <location>
        <begin position="1"/>
        <end position="32"/>
    </location>
</feature>
<evidence type="ECO:0000256" key="1">
    <source>
        <dbReference type="SAM" id="MobiDB-lite"/>
    </source>
</evidence>
<comment type="caution">
    <text evidence="2">The sequence shown here is derived from an EMBL/GenBank/DDBJ whole genome shotgun (WGS) entry which is preliminary data.</text>
</comment>
<gene>
    <name evidence="2" type="ORF">IDH45_15400</name>
</gene>
<dbReference type="Proteomes" id="UP000639396">
    <property type="component" value="Unassembled WGS sequence"/>
</dbReference>
<feature type="compositionally biased region" description="Low complexity" evidence="1">
    <location>
        <begin position="11"/>
        <end position="22"/>
    </location>
</feature>
<dbReference type="EMBL" id="JACXJA010000019">
    <property type="protein sequence ID" value="MBD2863378.1"/>
    <property type="molecule type" value="Genomic_DNA"/>
</dbReference>
<organism evidence="2 3">
    <name type="scientific">Paenibacillus oceani</name>
    <dbReference type="NCBI Taxonomy" id="2772510"/>
    <lineage>
        <taxon>Bacteria</taxon>
        <taxon>Bacillati</taxon>
        <taxon>Bacillota</taxon>
        <taxon>Bacilli</taxon>
        <taxon>Bacillales</taxon>
        <taxon>Paenibacillaceae</taxon>
        <taxon>Paenibacillus</taxon>
    </lineage>
</organism>
<dbReference type="AlphaFoldDB" id="A0A927CB17"/>
<protein>
    <submittedName>
        <fullName evidence="2">Uncharacterized protein</fullName>
    </submittedName>
</protein>